<organism evidence="2 3">
    <name type="scientific">Mitsuokella multacida DSM 20544</name>
    <dbReference type="NCBI Taxonomy" id="500635"/>
    <lineage>
        <taxon>Bacteria</taxon>
        <taxon>Bacillati</taxon>
        <taxon>Bacillota</taxon>
        <taxon>Negativicutes</taxon>
        <taxon>Selenomonadales</taxon>
        <taxon>Selenomonadaceae</taxon>
        <taxon>Mitsuokella</taxon>
    </lineage>
</organism>
<dbReference type="eggNOG" id="ENOG502Z7VT">
    <property type="taxonomic scope" value="Bacteria"/>
</dbReference>
<dbReference type="Proteomes" id="UP000003671">
    <property type="component" value="Unassembled WGS sequence"/>
</dbReference>
<dbReference type="PATRIC" id="fig|500635.8.peg.1808"/>
<feature type="domain" description="Abortive phage infection protein C-terminal" evidence="1">
    <location>
        <begin position="240"/>
        <end position="440"/>
    </location>
</feature>
<dbReference type="EMBL" id="ABWK02000020">
    <property type="protein sequence ID" value="EEX68150.1"/>
    <property type="molecule type" value="Genomic_DNA"/>
</dbReference>
<accession>C9KPJ5</accession>
<evidence type="ECO:0000313" key="3">
    <source>
        <dbReference type="Proteomes" id="UP000003671"/>
    </source>
</evidence>
<evidence type="ECO:0000313" key="2">
    <source>
        <dbReference type="EMBL" id="EEX68150.1"/>
    </source>
</evidence>
<dbReference type="InterPro" id="IPR018891">
    <property type="entry name" value="AIPR_C"/>
</dbReference>
<comment type="caution">
    <text evidence="2">The sequence shown here is derived from an EMBL/GenBank/DDBJ whole genome shotgun (WGS) entry which is preliminary data.</text>
</comment>
<dbReference type="Pfam" id="PF10592">
    <property type="entry name" value="AIPR"/>
    <property type="match status" value="1"/>
</dbReference>
<dbReference type="RefSeq" id="WP_005842238.1">
    <property type="nucleotide sequence ID" value="NZ_GG697142.2"/>
</dbReference>
<dbReference type="HOGENOM" id="CLU_023505_0_0_9"/>
<name>C9KPJ5_9FIRM</name>
<sequence>MFDYYDDFNRREALKENFNSNALMLYALELRFGIDDIFDVAVDSLTDGSDDKKCDLIYIDKDLGIAVVGQAYMKKKANKDVAAPANKASDLNTAAAWLFAQSTTEIPSAIADRANELREGIKEGNINQVLFWYVHNCNESANTMIAQELETVQKSAQLLVNDCAGESNTVKVIAQEIGNETIEEWYEESDKRISINDHIEVDSIDKGFEIQSEKWNSYVTAVKGTWLASLLKKYKPEKLFSGNLREFLGAGKRKNKINLGMIETVNSQPENFWAFNNGVTALVNDYDIKSGNKLYVKGITIINGAQTTGAIAQSNSKKEFLIPIRFIVCHDSDVIDDIINNNNKQTEVLSSDLRSNDKQQKRLRKEFEEYPGYYYSGGRRTDRKTRKKDVFEPYMVAQVVEAFHGDCVIAYNEKKSLWSDDKRYVSVFTDNLHAEHIIFLYSLTRAISDYKKFLLEKGDDRTPVDNNNFNYLKKRGARMLLIKVIGISIECILGNDRNLDSWKLSFKKNDNFERLVSLWKPVVVMTLKMGSKELLPVIENGGLRSIKEAECAGTKIRDIISAFSEAVSMQVKDFRDNVDTRDLRRR</sequence>
<dbReference type="STRING" id="500635.MITSMUL_05152"/>
<gene>
    <name evidence="2" type="ORF">MITSMUL_05152</name>
</gene>
<evidence type="ECO:0000259" key="1">
    <source>
        <dbReference type="Pfam" id="PF10592"/>
    </source>
</evidence>
<keyword evidence="3" id="KW-1185">Reference proteome</keyword>
<proteinExistence type="predicted"/>
<dbReference type="GeneID" id="93482092"/>
<protein>
    <recommendedName>
        <fullName evidence="1">Abortive phage infection protein C-terminal domain-containing protein</fullName>
    </recommendedName>
</protein>
<dbReference type="AlphaFoldDB" id="C9KPJ5"/>
<reference evidence="2" key="1">
    <citation type="submission" date="2009-09" db="EMBL/GenBank/DDBJ databases">
        <authorList>
            <person name="Weinstock G."/>
            <person name="Sodergren E."/>
            <person name="Clifton S."/>
            <person name="Fulton L."/>
            <person name="Fulton B."/>
            <person name="Courtney L."/>
            <person name="Fronick C."/>
            <person name="Harrison M."/>
            <person name="Strong C."/>
            <person name="Farmer C."/>
            <person name="Delahaunty K."/>
            <person name="Markovic C."/>
            <person name="Hall O."/>
            <person name="Minx P."/>
            <person name="Tomlinson C."/>
            <person name="Mitreva M."/>
            <person name="Nelson J."/>
            <person name="Hou S."/>
            <person name="Wollam A."/>
            <person name="Pepin K.H."/>
            <person name="Johnson M."/>
            <person name="Bhonagiri V."/>
            <person name="Nash W.E."/>
            <person name="Warren W."/>
            <person name="Chinwalla A."/>
            <person name="Mardis E.R."/>
            <person name="Wilson R.K."/>
        </authorList>
    </citation>
    <scope>NUCLEOTIDE SEQUENCE [LARGE SCALE GENOMIC DNA]</scope>
    <source>
        <strain evidence="2">DSM 20544</strain>
    </source>
</reference>